<evidence type="ECO:0000313" key="2">
    <source>
        <dbReference type="EMBL" id="CAI4032756.1"/>
    </source>
</evidence>
<keyword evidence="1" id="KW-0175">Coiled coil</keyword>
<keyword evidence="3" id="KW-1185">Reference proteome</keyword>
<name>A0AA86N174_9BACT</name>
<feature type="coiled-coil region" evidence="1">
    <location>
        <begin position="167"/>
        <end position="194"/>
    </location>
</feature>
<evidence type="ECO:0000256" key="1">
    <source>
        <dbReference type="SAM" id="Coils"/>
    </source>
</evidence>
<dbReference type="Proteomes" id="UP001179121">
    <property type="component" value="Chromosome"/>
</dbReference>
<proteinExistence type="predicted"/>
<sequence>MNATLTFDLIESTIAALPVQGRIMLRLLLLPYFDVTQEDCEFIASDQPDSRMVSGKKLVVPVISKEKIQAVVDRAAQYRRYVRIKRERAWLQVEGLQKLIQLNSAKLAAAADLLRTRFEVPAERLEELKREARAMVPKPALRSLDQQWDRDEIEEESYRKARLCLELQFLVRRIDRERRQLEIAERELQTISRAPLQDHEIGHIWGIPAGALMARKVKFLSTYTQALQSKLSAAGALPQAQAQGPVDLWKETFTVLSKRPVERSLAHYDGLEQTEDAFMVKLQAFVANRLPEDAQTKFWLSLGKGGSSNAVHAEEGWSVFGLQKLCAVLAEADQSREALEDELLALVSPQPKLAPGELPPPAPEKIEINEMTQHVLNSMFGEVRSAQEPGP</sequence>
<dbReference type="KEGG" id="nti:DNFV4_03186"/>
<dbReference type="AlphaFoldDB" id="A0AA86N174"/>
<accession>A0AA86N174</accession>
<evidence type="ECO:0000313" key="3">
    <source>
        <dbReference type="Proteomes" id="UP001179121"/>
    </source>
</evidence>
<gene>
    <name evidence="2" type="ORF">DNFV4_03186</name>
</gene>
<protein>
    <submittedName>
        <fullName evidence="2">Uncharacterized protein</fullName>
    </submittedName>
</protein>
<dbReference type="RefSeq" id="WP_289269470.1">
    <property type="nucleotide sequence ID" value="NZ_OX365700.1"/>
</dbReference>
<organism evidence="2 3">
    <name type="scientific">Nitrospira tepida</name>
    <dbReference type="NCBI Taxonomy" id="2973512"/>
    <lineage>
        <taxon>Bacteria</taxon>
        <taxon>Pseudomonadati</taxon>
        <taxon>Nitrospirota</taxon>
        <taxon>Nitrospiria</taxon>
        <taxon>Nitrospirales</taxon>
        <taxon>Nitrospiraceae</taxon>
        <taxon>Nitrospira</taxon>
    </lineage>
</organism>
<dbReference type="EMBL" id="OX365700">
    <property type="protein sequence ID" value="CAI4032756.1"/>
    <property type="molecule type" value="Genomic_DNA"/>
</dbReference>
<reference evidence="2" key="1">
    <citation type="submission" date="2022-10" db="EMBL/GenBank/DDBJ databases">
        <authorList>
            <person name="Koch H."/>
        </authorList>
    </citation>
    <scope>NUCLEOTIDE SEQUENCE</scope>
    <source>
        <strain evidence="2">DNF</strain>
    </source>
</reference>